<dbReference type="InterPro" id="IPR011049">
    <property type="entry name" value="Serralysin-like_metalloprot_C"/>
</dbReference>
<evidence type="ECO:0000313" key="3">
    <source>
        <dbReference type="EMBL" id="MBW4659539.1"/>
    </source>
</evidence>
<dbReference type="AlphaFoldDB" id="A0A951UN72"/>
<keyword evidence="2" id="KW-0964">Secreted</keyword>
<dbReference type="GO" id="GO:0005576">
    <property type="term" value="C:extracellular region"/>
    <property type="evidence" value="ECO:0007669"/>
    <property type="project" value="UniProtKB-SubCell"/>
</dbReference>
<dbReference type="InterPro" id="IPR001343">
    <property type="entry name" value="Hemolysn_Ca-bd"/>
</dbReference>
<dbReference type="Proteomes" id="UP000757435">
    <property type="component" value="Unassembled WGS sequence"/>
</dbReference>
<dbReference type="InterPro" id="IPR050557">
    <property type="entry name" value="RTX_toxin/Mannuronan_C5-epim"/>
</dbReference>
<reference evidence="3" key="2">
    <citation type="journal article" date="2022" name="Microbiol. Resour. Announc.">
        <title>Metagenome Sequencing to Explore Phylogenomics of Terrestrial Cyanobacteria.</title>
        <authorList>
            <person name="Ward R.D."/>
            <person name="Stajich J.E."/>
            <person name="Johansen J.R."/>
            <person name="Huntemann M."/>
            <person name="Clum A."/>
            <person name="Foster B."/>
            <person name="Foster B."/>
            <person name="Roux S."/>
            <person name="Palaniappan K."/>
            <person name="Varghese N."/>
            <person name="Mukherjee S."/>
            <person name="Reddy T.B.K."/>
            <person name="Daum C."/>
            <person name="Copeland A."/>
            <person name="Chen I.A."/>
            <person name="Ivanova N.N."/>
            <person name="Kyrpides N.C."/>
            <person name="Shapiro N."/>
            <person name="Eloe-Fadrosh E.A."/>
            <person name="Pietrasiak N."/>
        </authorList>
    </citation>
    <scope>NUCLEOTIDE SEQUENCE</scope>
    <source>
        <strain evidence="3">UHER 2000/2452</strain>
    </source>
</reference>
<dbReference type="EMBL" id="JAHHHD010000012">
    <property type="protein sequence ID" value="MBW4659539.1"/>
    <property type="molecule type" value="Genomic_DNA"/>
</dbReference>
<dbReference type="InterPro" id="IPR018511">
    <property type="entry name" value="Hemolysin-typ_Ca-bd_CS"/>
</dbReference>
<protein>
    <recommendedName>
        <fullName evidence="5">Calcium-binding protein</fullName>
    </recommendedName>
</protein>
<evidence type="ECO:0000313" key="4">
    <source>
        <dbReference type="Proteomes" id="UP000757435"/>
    </source>
</evidence>
<dbReference type="GO" id="GO:0005509">
    <property type="term" value="F:calcium ion binding"/>
    <property type="evidence" value="ECO:0007669"/>
    <property type="project" value="InterPro"/>
</dbReference>
<reference evidence="3" key="1">
    <citation type="submission" date="2021-05" db="EMBL/GenBank/DDBJ databases">
        <authorList>
            <person name="Pietrasiak N."/>
            <person name="Ward R."/>
            <person name="Stajich J.E."/>
            <person name="Kurbessoian T."/>
        </authorList>
    </citation>
    <scope>NUCLEOTIDE SEQUENCE</scope>
    <source>
        <strain evidence="3">UHER 2000/2452</strain>
    </source>
</reference>
<accession>A0A951UN72</accession>
<organism evidence="3 4">
    <name type="scientific">Drouetiella hepatica Uher 2000/2452</name>
    <dbReference type="NCBI Taxonomy" id="904376"/>
    <lineage>
        <taxon>Bacteria</taxon>
        <taxon>Bacillati</taxon>
        <taxon>Cyanobacteriota</taxon>
        <taxon>Cyanophyceae</taxon>
        <taxon>Oculatellales</taxon>
        <taxon>Oculatellaceae</taxon>
        <taxon>Drouetiella</taxon>
    </lineage>
</organism>
<evidence type="ECO:0000256" key="1">
    <source>
        <dbReference type="ARBA" id="ARBA00004613"/>
    </source>
</evidence>
<dbReference type="Pfam" id="PF00353">
    <property type="entry name" value="HemolysinCabind"/>
    <property type="match status" value="2"/>
</dbReference>
<evidence type="ECO:0000256" key="2">
    <source>
        <dbReference type="ARBA" id="ARBA00022525"/>
    </source>
</evidence>
<sequence>MTGLGRFATTGARNLGCNHQSLFNLIIKELRVMVFSEPSISHAYALTPQTTVNPLTPSHSFLSLGGFPSGQGSLARAVERSGDRENNILRGTAENDVLRGGDGNDKLLGLAGADRLYGDRGNDTLRGGNGNDLLTGGSGKNLLWGEGGNDVFVLSPKWGSRAIAQATLVGDFTDRQDTLHLTGVKFADLRIRQGKGDQRKDVLIQNKSTGEYLVILRGVKSRQIDATDFGTIAGASISGNNAIPGSNTIPAIAAVNSGTAKFSPSDSEGAIAATGAARLKLGTQTIYIGTQQVSSNNQDPIVISFDSSNPTNRWTQTSYEVTGTDGRGYGLFWSGSSLYGVFSVDGTQGTPDQDFRRVSGRATQSWLRSYGSGGGAKVAVLAKLNSATGEMTEAVYLSAILSSGKTNSLAIANLAVNAAGNLVINAQSYYAPRRPDGTAMTQVTSGSSPFGYVLEITPDLKTVISTAATGWQ</sequence>
<dbReference type="PRINTS" id="PR00313">
    <property type="entry name" value="CABNDNGRPT"/>
</dbReference>
<dbReference type="Gene3D" id="2.150.10.10">
    <property type="entry name" value="Serralysin-like metalloprotease, C-terminal"/>
    <property type="match status" value="1"/>
</dbReference>
<comment type="caution">
    <text evidence="3">The sequence shown here is derived from an EMBL/GenBank/DDBJ whole genome shotgun (WGS) entry which is preliminary data.</text>
</comment>
<comment type="subcellular location">
    <subcellularLocation>
        <location evidence="1">Secreted</location>
    </subcellularLocation>
</comment>
<proteinExistence type="predicted"/>
<dbReference type="PANTHER" id="PTHR38340">
    <property type="entry name" value="S-LAYER PROTEIN"/>
    <property type="match status" value="1"/>
</dbReference>
<gene>
    <name evidence="3" type="ORF">KME15_12760</name>
</gene>
<dbReference type="SUPFAM" id="SSF51120">
    <property type="entry name" value="beta-Roll"/>
    <property type="match status" value="1"/>
</dbReference>
<name>A0A951UN72_9CYAN</name>
<dbReference type="PANTHER" id="PTHR38340:SF1">
    <property type="entry name" value="S-LAYER PROTEIN"/>
    <property type="match status" value="1"/>
</dbReference>
<dbReference type="PROSITE" id="PS00330">
    <property type="entry name" value="HEMOLYSIN_CALCIUM"/>
    <property type="match status" value="1"/>
</dbReference>
<evidence type="ECO:0008006" key="5">
    <source>
        <dbReference type="Google" id="ProtNLM"/>
    </source>
</evidence>